<keyword evidence="7" id="KW-1185">Reference proteome</keyword>
<dbReference type="PANTHER" id="PTHR31297">
    <property type="entry name" value="GLUCAN ENDO-1,6-BETA-GLUCOSIDASE B"/>
    <property type="match status" value="1"/>
</dbReference>
<name>A0A8H5CY57_9AGAR</name>
<evidence type="ECO:0000313" key="7">
    <source>
        <dbReference type="Proteomes" id="UP000559256"/>
    </source>
</evidence>
<evidence type="ECO:0000256" key="4">
    <source>
        <dbReference type="RuleBase" id="RU361153"/>
    </source>
</evidence>
<dbReference type="EMBL" id="JAACJM010000076">
    <property type="protein sequence ID" value="KAF5350209.1"/>
    <property type="molecule type" value="Genomic_DNA"/>
</dbReference>
<comment type="caution">
    <text evidence="6">The sequence shown here is derived from an EMBL/GenBank/DDBJ whole genome shotgun (WGS) entry which is preliminary data.</text>
</comment>
<dbReference type="GO" id="GO:0008422">
    <property type="term" value="F:beta-glucosidase activity"/>
    <property type="evidence" value="ECO:0007669"/>
    <property type="project" value="TreeGrafter"/>
</dbReference>
<dbReference type="Gene3D" id="3.20.20.80">
    <property type="entry name" value="Glycosidases"/>
    <property type="match status" value="2"/>
</dbReference>
<gene>
    <name evidence="6" type="ORF">D9758_007849</name>
</gene>
<dbReference type="GO" id="GO:0009986">
    <property type="term" value="C:cell surface"/>
    <property type="evidence" value="ECO:0007669"/>
    <property type="project" value="TreeGrafter"/>
</dbReference>
<dbReference type="InterPro" id="IPR050386">
    <property type="entry name" value="Glycosyl_hydrolase_5"/>
</dbReference>
<dbReference type="Pfam" id="PF00150">
    <property type="entry name" value="Cellulase"/>
    <property type="match status" value="1"/>
</dbReference>
<evidence type="ECO:0000256" key="3">
    <source>
        <dbReference type="ARBA" id="ARBA00023295"/>
    </source>
</evidence>
<dbReference type="GO" id="GO:0005576">
    <property type="term" value="C:extracellular region"/>
    <property type="evidence" value="ECO:0007669"/>
    <property type="project" value="TreeGrafter"/>
</dbReference>
<comment type="similarity">
    <text evidence="1 4">Belongs to the glycosyl hydrolase 5 (cellulase A) family.</text>
</comment>
<protein>
    <recommendedName>
        <fullName evidence="5">Glycoside hydrolase family 5 domain-containing protein</fullName>
    </recommendedName>
</protein>
<reference evidence="6 7" key="1">
    <citation type="journal article" date="2020" name="ISME J.">
        <title>Uncovering the hidden diversity of litter-decomposition mechanisms in mushroom-forming fungi.</title>
        <authorList>
            <person name="Floudas D."/>
            <person name="Bentzer J."/>
            <person name="Ahren D."/>
            <person name="Johansson T."/>
            <person name="Persson P."/>
            <person name="Tunlid A."/>
        </authorList>
    </citation>
    <scope>NUCLEOTIDE SEQUENCE [LARGE SCALE GENOMIC DNA]</scope>
    <source>
        <strain evidence="6 7">CBS 291.85</strain>
    </source>
</reference>
<organism evidence="6 7">
    <name type="scientific">Tetrapyrgos nigripes</name>
    <dbReference type="NCBI Taxonomy" id="182062"/>
    <lineage>
        <taxon>Eukaryota</taxon>
        <taxon>Fungi</taxon>
        <taxon>Dikarya</taxon>
        <taxon>Basidiomycota</taxon>
        <taxon>Agaricomycotina</taxon>
        <taxon>Agaricomycetes</taxon>
        <taxon>Agaricomycetidae</taxon>
        <taxon>Agaricales</taxon>
        <taxon>Marasmiineae</taxon>
        <taxon>Marasmiaceae</taxon>
        <taxon>Tetrapyrgos</taxon>
    </lineage>
</organism>
<feature type="domain" description="Glycoside hydrolase family 5" evidence="5">
    <location>
        <begin position="24"/>
        <end position="368"/>
    </location>
</feature>
<dbReference type="SUPFAM" id="SSF51445">
    <property type="entry name" value="(Trans)glycosidases"/>
    <property type="match status" value="1"/>
</dbReference>
<proteinExistence type="inferred from homology"/>
<dbReference type="AlphaFoldDB" id="A0A8H5CY57"/>
<evidence type="ECO:0000256" key="1">
    <source>
        <dbReference type="ARBA" id="ARBA00005641"/>
    </source>
</evidence>
<dbReference type="PANTHER" id="PTHR31297:SF42">
    <property type="entry name" value="GLYCOSIDE HYDROLASE FAMILY 5 DOMAIN-CONTAINING PROTEIN"/>
    <property type="match status" value="1"/>
</dbReference>
<evidence type="ECO:0000259" key="5">
    <source>
        <dbReference type="Pfam" id="PF00150"/>
    </source>
</evidence>
<keyword evidence="3 4" id="KW-0326">Glycosidase</keyword>
<dbReference type="InterPro" id="IPR017853">
    <property type="entry name" value="GH"/>
</dbReference>
<evidence type="ECO:0000256" key="2">
    <source>
        <dbReference type="ARBA" id="ARBA00022801"/>
    </source>
</evidence>
<accession>A0A8H5CY57</accession>
<dbReference type="GO" id="GO:0009251">
    <property type="term" value="P:glucan catabolic process"/>
    <property type="evidence" value="ECO:0007669"/>
    <property type="project" value="TreeGrafter"/>
</dbReference>
<keyword evidence="2 4" id="KW-0378">Hydrolase</keyword>
<dbReference type="Proteomes" id="UP000559256">
    <property type="component" value="Unassembled WGS sequence"/>
</dbReference>
<dbReference type="OrthoDB" id="1887033at2759"/>
<dbReference type="InterPro" id="IPR001547">
    <property type="entry name" value="Glyco_hydro_5"/>
</dbReference>
<sequence>MGGGDCQKCTPGCIVTEGLLFTVWIRNTWFNQTDVDEFKDLGINTVRILLGYWIVEEFVDRKMEFYPRSGIEQLHRGLKQLKEAGIVAILGHHVLPGVGQINEPFSGACTDDPQFYTDQNYHRALVWAAVLTGLSHLYPDFSSVFSILAANEPVGDANRTPGFGKYFKQFVQTVRATEALLGAGGRQYARRGLLFNSPASGTVTEKSHSRITETCGSGEVCDAILEAIPILINMSSELGGFDMNYAFGIGRLALMSQPPLMTNFMEINWQHNSPSNPADVAMGPQSYDHHLYYYFGDVAAPDPESYMKSICNLRRREKAAKFGNNPMWFGEWSLGTEFIAMDEFMRDWADAQKFTYSKSLGWIFWNWKLEESEEITALIAGRW</sequence>
<evidence type="ECO:0000313" key="6">
    <source>
        <dbReference type="EMBL" id="KAF5350209.1"/>
    </source>
</evidence>